<dbReference type="Gene3D" id="3.30.530.20">
    <property type="match status" value="1"/>
</dbReference>
<dbReference type="PRINTS" id="PR00391">
    <property type="entry name" value="PITRANSFER"/>
</dbReference>
<dbReference type="GO" id="GO:0071944">
    <property type="term" value="C:cell periphery"/>
    <property type="evidence" value="ECO:0007669"/>
    <property type="project" value="UniProtKB-ARBA"/>
</dbReference>
<dbReference type="AlphaFoldDB" id="A0A7J6HAQ0"/>
<dbReference type="NCBIfam" id="TIGR00756">
    <property type="entry name" value="PPR"/>
    <property type="match status" value="10"/>
</dbReference>
<comment type="caution">
    <text evidence="5">The sequence shown here is derived from an EMBL/GenBank/DDBJ whole genome shotgun (WGS) entry which is preliminary data.</text>
</comment>
<feature type="repeat" description="PPR" evidence="3">
    <location>
        <begin position="361"/>
        <end position="395"/>
    </location>
</feature>
<proteinExistence type="inferred from homology"/>
<dbReference type="Gene3D" id="1.25.40.10">
    <property type="entry name" value="Tetratricopeptide repeat domain"/>
    <property type="match status" value="4"/>
</dbReference>
<evidence type="ECO:0000256" key="3">
    <source>
        <dbReference type="PROSITE-ProRule" id="PRU00708"/>
    </source>
</evidence>
<feature type="repeat" description="PPR" evidence="3">
    <location>
        <begin position="642"/>
        <end position="676"/>
    </location>
</feature>
<dbReference type="FunFam" id="3.30.530.20:FF:000028">
    <property type="entry name" value="Phosphatidylinositol transfer protein 5"/>
    <property type="match status" value="1"/>
</dbReference>
<dbReference type="Pfam" id="PF13812">
    <property type="entry name" value="PPR_3"/>
    <property type="match status" value="1"/>
</dbReference>
<comment type="similarity">
    <text evidence="1">Belongs to the PPR family. P subfamily.</text>
</comment>
<organism evidence="5 6">
    <name type="scientific">Cannabis sativa</name>
    <name type="common">Hemp</name>
    <name type="synonym">Marijuana</name>
    <dbReference type="NCBI Taxonomy" id="3483"/>
    <lineage>
        <taxon>Eukaryota</taxon>
        <taxon>Viridiplantae</taxon>
        <taxon>Streptophyta</taxon>
        <taxon>Embryophyta</taxon>
        <taxon>Tracheophyta</taxon>
        <taxon>Spermatophyta</taxon>
        <taxon>Magnoliopsida</taxon>
        <taxon>eudicotyledons</taxon>
        <taxon>Gunneridae</taxon>
        <taxon>Pentapetalae</taxon>
        <taxon>rosids</taxon>
        <taxon>fabids</taxon>
        <taxon>Rosales</taxon>
        <taxon>Cannabaceae</taxon>
        <taxon>Cannabis</taxon>
    </lineage>
</organism>
<keyword evidence="6" id="KW-1185">Reference proteome</keyword>
<evidence type="ECO:0000256" key="1">
    <source>
        <dbReference type="ARBA" id="ARBA00007626"/>
    </source>
</evidence>
<dbReference type="InterPro" id="IPR023393">
    <property type="entry name" value="START-like_dom_sf"/>
</dbReference>
<sequence>MIDCTMAHCELPCEPPLSVLPLSDWRLSEFEGPELEPPPTPQYYRAEVFVLYLETFLNAEMKKLVVGSFTLKRTISTSTHLCERVKQTENEIVQMFYLPTVRDSMQSLPMNGKLLRKDPSVRKLDERFTRILKIFKWGPDAEKAMEVLKLRLDHRLVLEVLKIDVEVSVKVQFFKWAAKRRNFQHDPTTYMALIRCLDEARLFGEMWQTIQEMVRAISILDPAQLSEIVSILGKAKMVNKALSIFYQVKGRKCKPTTNTYNSMILVLMQGHHEKIHELYNEMCNEGDCFPDTVSYNALILAFKKLGRYDFAIRLFDEMKENGLQPTAKIFTNLLEVHFKLGKVEKALDLFREMKERGCCPTVFTYTELIKGLGSAGRIDDAYNIYKNLLRDGCKPDVVLMNNLINIFSKAGRLEDALRFFEEMESLRCIPTVVTYNSVLKALFELKAPISEVSVLFEKMKANGVASSSFTYSILIDGYCKRGRLEKALLLLEEMDEKGFPPCPAAYCSLINSLGKAKRYEAANELFLELKENCGRSSARVYAVMIKHFGKCGLLNEALDLFNEMKRLGCDPDVYAYNALMSGMVRAGMVDEAHSLLKTMEENGCIPDLNSHNIILNGLAKTGGPKRAMEMFTKMKHSKIEPDAVSYNTVLGCLSRAGLLEDAARLMKEMNLIGFEYDEISYSSILEAVGKTRTWYHVSTFLGERALFLESNRNSFAWIDEWEVEPFVSNMNIARRIVMPLSVEEYQIAQMYMVMKMQQQNTSGREGVEVLENKSFEDDVFGKGQYTSKVYHLQSKVPTWLTTFAPADALIMKEEAWNAYPRCKTGWKILHGSILTFFAFPQCPYFTKFRLTIETVHKADNGLSENLAARQVEHIDIATLSTDYWSYMVGGGSGVDLSKFKSARTGRGPLLEGWQNKCNPVMTAYKLVTVDVPYWGFGYRLEQALLAGERALFLESNRNSFAWIDECYGMTMQHIRELEQESDSLLNEKLSKPTLMTNVEEFDDDR</sequence>
<dbReference type="PROSITE" id="PS51375">
    <property type="entry name" value="PPR"/>
    <property type="match status" value="10"/>
</dbReference>
<dbReference type="SUPFAM" id="SSF81901">
    <property type="entry name" value="HCP-like"/>
    <property type="match status" value="2"/>
</dbReference>
<dbReference type="Pfam" id="PF02121">
    <property type="entry name" value="IP_trans"/>
    <property type="match status" value="1"/>
</dbReference>
<evidence type="ECO:0000313" key="5">
    <source>
        <dbReference type="EMBL" id="KAF4392387.1"/>
    </source>
</evidence>
<dbReference type="GO" id="GO:0005737">
    <property type="term" value="C:cytoplasm"/>
    <property type="evidence" value="ECO:0007669"/>
    <property type="project" value="UniProtKB-ARBA"/>
</dbReference>
<dbReference type="InterPro" id="IPR011990">
    <property type="entry name" value="TPR-like_helical_dom_sf"/>
</dbReference>
<feature type="repeat" description="PPR" evidence="3">
    <location>
        <begin position="467"/>
        <end position="501"/>
    </location>
</feature>
<feature type="repeat" description="PPR" evidence="3">
    <location>
        <begin position="607"/>
        <end position="641"/>
    </location>
</feature>
<dbReference type="Proteomes" id="UP000583929">
    <property type="component" value="Unassembled WGS sequence"/>
</dbReference>
<evidence type="ECO:0000313" key="6">
    <source>
        <dbReference type="Proteomes" id="UP000583929"/>
    </source>
</evidence>
<dbReference type="Pfam" id="PF01535">
    <property type="entry name" value="PPR"/>
    <property type="match status" value="3"/>
</dbReference>
<dbReference type="FunFam" id="1.25.40.10:FF:000530">
    <property type="entry name" value="Pentatricopeptide repeat-containing protein At1g74850, chloroplastic"/>
    <property type="match status" value="1"/>
</dbReference>
<gene>
    <name evidence="5" type="ORF">G4B88_005346</name>
</gene>
<feature type="repeat" description="PPR" evidence="3">
    <location>
        <begin position="291"/>
        <end position="325"/>
    </location>
</feature>
<feature type="repeat" description="PPR" evidence="3">
    <location>
        <begin position="431"/>
        <end position="466"/>
    </location>
</feature>
<feature type="domain" description="Phosphatidylinositol transfer protein N-terminal" evidence="4">
    <location>
        <begin position="735"/>
        <end position="981"/>
    </location>
</feature>
<dbReference type="GO" id="GO:0008526">
    <property type="term" value="F:phosphatidylinositol transfer activity"/>
    <property type="evidence" value="ECO:0007669"/>
    <property type="project" value="UniProtKB-ARBA"/>
</dbReference>
<reference evidence="5 6" key="1">
    <citation type="journal article" date="2020" name="bioRxiv">
        <title>Sequence and annotation of 42 cannabis genomes reveals extensive copy number variation in cannabinoid synthesis and pathogen resistance genes.</title>
        <authorList>
            <person name="Mckernan K.J."/>
            <person name="Helbert Y."/>
            <person name="Kane L.T."/>
            <person name="Ebling H."/>
            <person name="Zhang L."/>
            <person name="Liu B."/>
            <person name="Eaton Z."/>
            <person name="Mclaughlin S."/>
            <person name="Kingan S."/>
            <person name="Baybayan P."/>
            <person name="Concepcion G."/>
            <person name="Jordan M."/>
            <person name="Riva A."/>
            <person name="Barbazuk W."/>
            <person name="Harkins T."/>
        </authorList>
    </citation>
    <scope>NUCLEOTIDE SEQUENCE [LARGE SCALE GENOMIC DNA]</scope>
    <source>
        <strain evidence="6">cv. Jamaican Lion 4</strain>
        <tissue evidence="5">Leaf</tissue>
    </source>
</reference>
<accession>A0A7J6HAQ0</accession>
<keyword evidence="2" id="KW-0677">Repeat</keyword>
<dbReference type="InterPro" id="IPR055261">
    <property type="entry name" value="PI_transfer_N"/>
</dbReference>
<protein>
    <recommendedName>
        <fullName evidence="4">Phosphatidylinositol transfer protein N-terminal domain-containing protein</fullName>
    </recommendedName>
</protein>
<evidence type="ECO:0000256" key="2">
    <source>
        <dbReference type="ARBA" id="ARBA00022737"/>
    </source>
</evidence>
<feature type="repeat" description="PPR" evidence="3">
    <location>
        <begin position="326"/>
        <end position="360"/>
    </location>
</feature>
<dbReference type="Pfam" id="PF12854">
    <property type="entry name" value="PPR_1"/>
    <property type="match status" value="1"/>
</dbReference>
<name>A0A7J6HAQ0_CANSA</name>
<evidence type="ECO:0000259" key="4">
    <source>
        <dbReference type="Pfam" id="PF02121"/>
    </source>
</evidence>
<dbReference type="Pfam" id="PF13041">
    <property type="entry name" value="PPR_2"/>
    <property type="match status" value="4"/>
</dbReference>
<feature type="repeat" description="PPR" evidence="3">
    <location>
        <begin position="537"/>
        <end position="571"/>
    </location>
</feature>
<dbReference type="PANTHER" id="PTHR47941">
    <property type="entry name" value="PENTATRICOPEPTIDE REPEAT-CONTAINING PROTEIN 3, MITOCHONDRIAL"/>
    <property type="match status" value="1"/>
</dbReference>
<dbReference type="SUPFAM" id="SSF55961">
    <property type="entry name" value="Bet v1-like"/>
    <property type="match status" value="1"/>
</dbReference>
<feature type="repeat" description="PPR" evidence="3">
    <location>
        <begin position="396"/>
        <end position="430"/>
    </location>
</feature>
<dbReference type="EMBL" id="JAATIQ010000053">
    <property type="protein sequence ID" value="KAF4392387.1"/>
    <property type="molecule type" value="Genomic_DNA"/>
</dbReference>
<feature type="repeat" description="PPR" evidence="3">
    <location>
        <begin position="572"/>
        <end position="606"/>
    </location>
</feature>
<dbReference type="InterPro" id="IPR001666">
    <property type="entry name" value="PI_transfer"/>
</dbReference>
<dbReference type="InterPro" id="IPR002885">
    <property type="entry name" value="PPR_rpt"/>
</dbReference>